<name>A0A1F8DPT0_9BACT</name>
<reference evidence="1 2" key="1">
    <citation type="journal article" date="2016" name="Nat. Commun.">
        <title>Thousands of microbial genomes shed light on interconnected biogeochemical processes in an aquifer system.</title>
        <authorList>
            <person name="Anantharaman K."/>
            <person name="Brown C.T."/>
            <person name="Hug L.A."/>
            <person name="Sharon I."/>
            <person name="Castelle C.J."/>
            <person name="Probst A.J."/>
            <person name="Thomas B.C."/>
            <person name="Singh A."/>
            <person name="Wilkins M.J."/>
            <person name="Karaoz U."/>
            <person name="Brodie E.L."/>
            <person name="Williams K.H."/>
            <person name="Hubbard S.S."/>
            <person name="Banfield J.F."/>
        </authorList>
    </citation>
    <scope>NUCLEOTIDE SEQUENCE [LARGE SCALE GENOMIC DNA]</scope>
</reference>
<gene>
    <name evidence="1" type="ORF">A3J77_00565</name>
</gene>
<protein>
    <recommendedName>
        <fullName evidence="3">Cupin 2 conserved barrel domain-containing protein</fullName>
    </recommendedName>
</protein>
<dbReference type="Gene3D" id="2.60.120.10">
    <property type="entry name" value="Jelly Rolls"/>
    <property type="match status" value="1"/>
</dbReference>
<dbReference type="InterPro" id="IPR010424">
    <property type="entry name" value="EutQ"/>
</dbReference>
<evidence type="ECO:0000313" key="1">
    <source>
        <dbReference type="EMBL" id="OGM89838.1"/>
    </source>
</evidence>
<proteinExistence type="predicted"/>
<dbReference type="EMBL" id="MGIO01000015">
    <property type="protein sequence ID" value="OGM89838.1"/>
    <property type="molecule type" value="Genomic_DNA"/>
</dbReference>
<sequence>MYKIIRKSEAVIRKVSDGKTVENFVTKEISPNVSLAVVENKRNFGEVSVDSDRIYYVLSGKLVLGFGSEKVKLDEGDACFVSSGSSFNFSGDCRVVTVDQPAFGTKAKE</sequence>
<dbReference type="SUPFAM" id="SSF51182">
    <property type="entry name" value="RmlC-like cupins"/>
    <property type="match status" value="1"/>
</dbReference>
<dbReference type="AlphaFoldDB" id="A0A1F8DPT0"/>
<dbReference type="InterPro" id="IPR014710">
    <property type="entry name" value="RmlC-like_jellyroll"/>
</dbReference>
<dbReference type="Pfam" id="PF06249">
    <property type="entry name" value="EutQ"/>
    <property type="match status" value="1"/>
</dbReference>
<comment type="caution">
    <text evidence="1">The sequence shown here is derived from an EMBL/GenBank/DDBJ whole genome shotgun (WGS) entry which is preliminary data.</text>
</comment>
<dbReference type="Proteomes" id="UP000182002">
    <property type="component" value="Unassembled WGS sequence"/>
</dbReference>
<organism evidence="1 2">
    <name type="scientific">Candidatus Wolfebacteria bacterium RBG_13_41_7</name>
    <dbReference type="NCBI Taxonomy" id="1802554"/>
    <lineage>
        <taxon>Bacteria</taxon>
        <taxon>Candidatus Wolfeibacteriota</taxon>
    </lineage>
</organism>
<dbReference type="InterPro" id="IPR011051">
    <property type="entry name" value="RmlC_Cupin_sf"/>
</dbReference>
<evidence type="ECO:0008006" key="3">
    <source>
        <dbReference type="Google" id="ProtNLM"/>
    </source>
</evidence>
<accession>A0A1F8DPT0</accession>
<evidence type="ECO:0000313" key="2">
    <source>
        <dbReference type="Proteomes" id="UP000182002"/>
    </source>
</evidence>